<reference evidence="1" key="1">
    <citation type="submission" date="2018-05" db="EMBL/GenBank/DDBJ databases">
        <authorList>
            <person name="Lanie J.A."/>
            <person name="Ng W.-L."/>
            <person name="Kazmierczak K.M."/>
            <person name="Andrzejewski T.M."/>
            <person name="Davidsen T.M."/>
            <person name="Wayne K.J."/>
            <person name="Tettelin H."/>
            <person name="Glass J.I."/>
            <person name="Rusch D."/>
            <person name="Podicherti R."/>
            <person name="Tsui H.-C.T."/>
            <person name="Winkler M.E."/>
        </authorList>
    </citation>
    <scope>NUCLEOTIDE SEQUENCE</scope>
</reference>
<proteinExistence type="predicted"/>
<name>A0A383E1Y3_9ZZZZ</name>
<dbReference type="EMBL" id="UINC01221922">
    <property type="protein sequence ID" value="SVE50463.1"/>
    <property type="molecule type" value="Genomic_DNA"/>
</dbReference>
<gene>
    <name evidence="1" type="ORF">METZ01_LOCUS503317</name>
</gene>
<dbReference type="AlphaFoldDB" id="A0A383E1Y3"/>
<evidence type="ECO:0008006" key="2">
    <source>
        <dbReference type="Google" id="ProtNLM"/>
    </source>
</evidence>
<protein>
    <recommendedName>
        <fullName evidence="2">Isochorismatase-like domain-containing protein</fullName>
    </recommendedName>
</protein>
<sequence length="60" mass="6437">MICSQNLGGFGNLIQGELLAMTQTLQIDRDRTAVVIMDFQQRIVANNASDPDGVVTQAAS</sequence>
<accession>A0A383E1Y3</accession>
<organism evidence="1">
    <name type="scientific">marine metagenome</name>
    <dbReference type="NCBI Taxonomy" id="408172"/>
    <lineage>
        <taxon>unclassified sequences</taxon>
        <taxon>metagenomes</taxon>
        <taxon>ecological metagenomes</taxon>
    </lineage>
</organism>
<feature type="non-terminal residue" evidence="1">
    <location>
        <position position="60"/>
    </location>
</feature>
<evidence type="ECO:0000313" key="1">
    <source>
        <dbReference type="EMBL" id="SVE50463.1"/>
    </source>
</evidence>